<keyword evidence="12" id="KW-1185">Reference proteome</keyword>
<dbReference type="SUPFAM" id="SSF103473">
    <property type="entry name" value="MFS general substrate transporter"/>
    <property type="match status" value="2"/>
</dbReference>
<evidence type="ECO:0000256" key="9">
    <source>
        <dbReference type="SAM" id="Phobius"/>
    </source>
</evidence>
<name>A0A4S8JRN9_MUSBA</name>
<evidence type="ECO:0000256" key="5">
    <source>
        <dbReference type="ARBA" id="ARBA00022692"/>
    </source>
</evidence>
<dbReference type="PANTHER" id="PTHR23500">
    <property type="entry name" value="SOLUTE CARRIER FAMILY 2, FACILITATED GLUCOSE TRANSPORTER"/>
    <property type="match status" value="1"/>
</dbReference>
<sequence>MTLFVFFTCLVASSGGLIFGYDIGISGGVTAMDSFLEKFFPAVYGDQKQETITNQYCKFDSQTLALFTSSLYLAVLIASFFASSVTRAFGRRNSMLGGGATFLAGAAINGSAKNIAMLIIDRILLGIGVGFANQVMTHQSYILCLYDARMSRSSNVKPRRRCIFPRCSGEAPWHAQHWFSTYDHHGILIANIINHGTSKISGGWGWSVGLGLAAVPAIIITLGALILPDTPNSLVERGQTEKAKTMLCRIRGSSDVQEEYDDLVAASDASKVVKHPWSTLSNRKYRPQLVMSFLILMFQQLTGINMVMFYAPVLFKTIGFDDDASLMAAVITGLVNAFAQLFRSSPSTGSADAFSFLRAACR</sequence>
<feature type="transmembrane region" description="Helical" evidence="9">
    <location>
        <begin position="64"/>
        <end position="82"/>
    </location>
</feature>
<feature type="domain" description="Major facilitator superfamily (MFS) profile" evidence="10">
    <location>
        <begin position="8"/>
        <end position="362"/>
    </location>
</feature>
<dbReference type="Proteomes" id="UP000317650">
    <property type="component" value="Chromosome 1"/>
</dbReference>
<keyword evidence="3" id="KW-0813">Transport</keyword>
<proteinExistence type="inferred from homology"/>
<dbReference type="PRINTS" id="PR00171">
    <property type="entry name" value="SUGRTRNSPORT"/>
</dbReference>
<feature type="transmembrane region" description="Helical" evidence="9">
    <location>
        <begin position="324"/>
        <end position="342"/>
    </location>
</feature>
<evidence type="ECO:0000256" key="1">
    <source>
        <dbReference type="ARBA" id="ARBA00004141"/>
    </source>
</evidence>
<evidence type="ECO:0000256" key="8">
    <source>
        <dbReference type="ARBA" id="ARBA00023136"/>
    </source>
</evidence>
<reference evidence="11 12" key="1">
    <citation type="journal article" date="2019" name="Nat. Plants">
        <title>Genome sequencing of Musa balbisiana reveals subgenome evolution and function divergence in polyploid bananas.</title>
        <authorList>
            <person name="Yao X."/>
        </authorList>
    </citation>
    <scope>NUCLEOTIDE SEQUENCE [LARGE SCALE GENOMIC DNA]</scope>
    <source>
        <strain evidence="12">cv. DH-PKW</strain>
        <tissue evidence="11">Leaves</tissue>
    </source>
</reference>
<dbReference type="GO" id="GO:0015144">
    <property type="term" value="F:carbohydrate transmembrane transporter activity"/>
    <property type="evidence" value="ECO:0007669"/>
    <property type="project" value="InterPro"/>
</dbReference>
<gene>
    <name evidence="11" type="ORF">C4D60_Mb01t29440</name>
</gene>
<dbReference type="GO" id="GO:0015293">
    <property type="term" value="F:symporter activity"/>
    <property type="evidence" value="ECO:0007669"/>
    <property type="project" value="UniProtKB-KW"/>
</dbReference>
<evidence type="ECO:0000313" key="12">
    <source>
        <dbReference type="Proteomes" id="UP000317650"/>
    </source>
</evidence>
<feature type="transmembrane region" description="Helical" evidence="9">
    <location>
        <begin position="289"/>
        <end position="312"/>
    </location>
</feature>
<dbReference type="InterPro" id="IPR003663">
    <property type="entry name" value="Sugar/inositol_transpt"/>
</dbReference>
<comment type="caution">
    <text evidence="11">The sequence shown here is derived from an EMBL/GenBank/DDBJ whole genome shotgun (WGS) entry which is preliminary data.</text>
</comment>
<evidence type="ECO:0000256" key="6">
    <source>
        <dbReference type="ARBA" id="ARBA00022847"/>
    </source>
</evidence>
<dbReference type="PANTHER" id="PTHR23500:SF10">
    <property type="entry name" value="SUGAR TRANSPORT PROTEIN MST8"/>
    <property type="match status" value="1"/>
</dbReference>
<accession>A0A4S8JRN9</accession>
<evidence type="ECO:0000259" key="10">
    <source>
        <dbReference type="PROSITE" id="PS50850"/>
    </source>
</evidence>
<evidence type="ECO:0000256" key="2">
    <source>
        <dbReference type="ARBA" id="ARBA00010992"/>
    </source>
</evidence>
<dbReference type="InterPro" id="IPR036259">
    <property type="entry name" value="MFS_trans_sf"/>
</dbReference>
<dbReference type="Gene3D" id="1.20.1250.20">
    <property type="entry name" value="MFS general substrate transporter like domains"/>
    <property type="match status" value="1"/>
</dbReference>
<dbReference type="InterPro" id="IPR005828">
    <property type="entry name" value="MFS_sugar_transport-like"/>
</dbReference>
<evidence type="ECO:0000313" key="11">
    <source>
        <dbReference type="EMBL" id="THU64723.1"/>
    </source>
</evidence>
<keyword evidence="7 9" id="KW-1133">Transmembrane helix</keyword>
<protein>
    <recommendedName>
        <fullName evidence="10">Major facilitator superfamily (MFS) profile domain-containing protein</fullName>
    </recommendedName>
</protein>
<feature type="transmembrane region" description="Helical" evidence="9">
    <location>
        <begin position="204"/>
        <end position="227"/>
    </location>
</feature>
<dbReference type="InterPro" id="IPR045262">
    <property type="entry name" value="STP/PLT_plant"/>
</dbReference>
<keyword evidence="8 9" id="KW-0472">Membrane</keyword>
<feature type="transmembrane region" description="Helical" evidence="9">
    <location>
        <begin position="94"/>
        <end position="112"/>
    </location>
</feature>
<dbReference type="Pfam" id="PF00083">
    <property type="entry name" value="Sugar_tr"/>
    <property type="match status" value="2"/>
</dbReference>
<keyword evidence="6" id="KW-0769">Symport</keyword>
<dbReference type="AlphaFoldDB" id="A0A4S8JRN9"/>
<dbReference type="STRING" id="52838.A0A4S8JRN9"/>
<comment type="similarity">
    <text evidence="2">Belongs to the major facilitator superfamily. Sugar transporter (TC 2.A.1.1) family.</text>
</comment>
<dbReference type="InterPro" id="IPR020846">
    <property type="entry name" value="MFS_dom"/>
</dbReference>
<keyword evidence="5 9" id="KW-0812">Transmembrane</keyword>
<organism evidence="11 12">
    <name type="scientific">Musa balbisiana</name>
    <name type="common">Banana</name>
    <dbReference type="NCBI Taxonomy" id="52838"/>
    <lineage>
        <taxon>Eukaryota</taxon>
        <taxon>Viridiplantae</taxon>
        <taxon>Streptophyta</taxon>
        <taxon>Embryophyta</taxon>
        <taxon>Tracheophyta</taxon>
        <taxon>Spermatophyta</taxon>
        <taxon>Magnoliopsida</taxon>
        <taxon>Liliopsida</taxon>
        <taxon>Zingiberales</taxon>
        <taxon>Musaceae</taxon>
        <taxon>Musa</taxon>
    </lineage>
</organism>
<comment type="subcellular location">
    <subcellularLocation>
        <location evidence="1">Membrane</location>
        <topology evidence="1">Multi-pass membrane protein</topology>
    </subcellularLocation>
</comment>
<evidence type="ECO:0000256" key="3">
    <source>
        <dbReference type="ARBA" id="ARBA00022448"/>
    </source>
</evidence>
<evidence type="ECO:0000256" key="7">
    <source>
        <dbReference type="ARBA" id="ARBA00022989"/>
    </source>
</evidence>
<dbReference type="EMBL" id="PYDT01000004">
    <property type="protein sequence ID" value="THU64723.1"/>
    <property type="molecule type" value="Genomic_DNA"/>
</dbReference>
<keyword evidence="4" id="KW-0762">Sugar transport</keyword>
<dbReference type="GO" id="GO:0016020">
    <property type="term" value="C:membrane"/>
    <property type="evidence" value="ECO:0007669"/>
    <property type="project" value="UniProtKB-SubCell"/>
</dbReference>
<evidence type="ECO:0000256" key="4">
    <source>
        <dbReference type="ARBA" id="ARBA00022597"/>
    </source>
</evidence>
<dbReference type="PROSITE" id="PS50850">
    <property type="entry name" value="MFS"/>
    <property type="match status" value="1"/>
</dbReference>